<keyword evidence="1" id="KW-0812">Transmembrane</keyword>
<feature type="transmembrane region" description="Helical" evidence="1">
    <location>
        <begin position="38"/>
        <end position="63"/>
    </location>
</feature>
<dbReference type="GeneID" id="84894409"/>
<proteinExistence type="predicted"/>
<dbReference type="KEGG" id="cbq:AL705_02025"/>
<evidence type="ECO:0000313" key="2">
    <source>
        <dbReference type="EMBL" id="ALE18665.1"/>
    </source>
</evidence>
<evidence type="ECO:0000313" key="4">
    <source>
        <dbReference type="Proteomes" id="UP000068137"/>
    </source>
</evidence>
<dbReference type="RefSeq" id="WP_053961594.1">
    <property type="nucleotide sequence ID" value="NZ_CAJPTR010000001.1"/>
</dbReference>
<keyword evidence="1" id="KW-0472">Membrane</keyword>
<dbReference type="EMBL" id="CP012390">
    <property type="protein sequence ID" value="ALE18665.1"/>
    <property type="molecule type" value="Genomic_DNA"/>
</dbReference>
<accession>A0A0M4LY54</accession>
<gene>
    <name evidence="2" type="ORF">AL705_02025</name>
    <name evidence="3" type="ORF">LC603019_00420</name>
</gene>
<name>A0A0M4LY54_9ACTN</name>
<dbReference type="Proteomes" id="UP000068137">
    <property type="component" value="Chromosome"/>
</dbReference>
<dbReference type="STRING" id="1528099.AL705_02025"/>
<evidence type="ECO:0000256" key="1">
    <source>
        <dbReference type="SAM" id="Phobius"/>
    </source>
</evidence>
<reference evidence="2" key="2">
    <citation type="journal article" date="2016" name="Int. J. Syst. Evol. Microbiol.">
        <title>Lawsonella clevelandensis gen. nov., sp. nov., a new member of the suborder Corynebacterineae isolated from human abscesses.</title>
        <authorList>
            <person name="Bell M.E."/>
            <person name="Bernard K.A."/>
            <person name="Harrington S.M."/>
            <person name="Patel N.B."/>
            <person name="Tucker T.A."/>
            <person name="Metcalfe M.G."/>
            <person name="McQuiston J.R."/>
        </authorList>
    </citation>
    <scope>NUCLEOTIDE SEQUENCE</scope>
    <source>
        <strain evidence="2">X1698</strain>
    </source>
</reference>
<dbReference type="Proteomes" id="UP000324288">
    <property type="component" value="Chromosome"/>
</dbReference>
<evidence type="ECO:0000313" key="5">
    <source>
        <dbReference type="Proteomes" id="UP000324288"/>
    </source>
</evidence>
<keyword evidence="1" id="KW-1133">Transmembrane helix</keyword>
<protein>
    <submittedName>
        <fullName evidence="2">Uncharacterized protein</fullName>
    </submittedName>
</protein>
<sequence length="65" mass="6681">MVVGPGIVIPLIAIVLGIVAGVLIMREYPLGQGRFAEVAAGIFIAVVVFGMVLLTSAYIALLVGK</sequence>
<dbReference type="AlphaFoldDB" id="A0A0M4LY54"/>
<feature type="transmembrane region" description="Helical" evidence="1">
    <location>
        <begin position="6"/>
        <end position="26"/>
    </location>
</feature>
<reference evidence="2 4" key="1">
    <citation type="journal article" date="2015" name="Genome Announc.">
        <title>Complete Genome Sequences for Two Strains of a Novel Fastidious, Partially Acid-Fast, Gram-Positive Corynebacterineae Bacterium, Derived from Human Clinical Samples.</title>
        <authorList>
            <person name="Nicholson A.C."/>
            <person name="Bell M."/>
            <person name="Humrighouse B.W."/>
            <person name="McQuiston J.R."/>
        </authorList>
    </citation>
    <scope>NUCLEOTIDE SEQUENCE [LARGE SCALE GENOMIC DNA]</scope>
    <source>
        <strain evidence="2 4">X1698</strain>
    </source>
</reference>
<keyword evidence="5" id="KW-1185">Reference proteome</keyword>
<reference evidence="3 5" key="3">
    <citation type="submission" date="2019-04" db="EMBL/GenBank/DDBJ databases">
        <authorList>
            <person name="Seth-Smith MB H."/>
            <person name="Seth-Smith H."/>
        </authorList>
    </citation>
    <scope>NUCLEOTIDE SEQUENCE [LARGE SCALE GENOMIC DNA]</scope>
    <source>
        <strain evidence="3">USB-603019</strain>
    </source>
</reference>
<dbReference type="EMBL" id="LR584267">
    <property type="protein sequence ID" value="VHO00019.1"/>
    <property type="molecule type" value="Genomic_DNA"/>
</dbReference>
<evidence type="ECO:0000313" key="3">
    <source>
        <dbReference type="EMBL" id="VHO00019.1"/>
    </source>
</evidence>
<organism evidence="2 4">
    <name type="scientific">Lawsonella clevelandensis</name>
    <dbReference type="NCBI Taxonomy" id="1528099"/>
    <lineage>
        <taxon>Bacteria</taxon>
        <taxon>Bacillati</taxon>
        <taxon>Actinomycetota</taxon>
        <taxon>Actinomycetes</taxon>
        <taxon>Mycobacteriales</taxon>
        <taxon>Lawsonellaceae</taxon>
        <taxon>Lawsonella</taxon>
    </lineage>
</organism>